<dbReference type="InterPro" id="IPR000758">
    <property type="entry name" value="Enterovir_OMP"/>
</dbReference>
<keyword evidence="2" id="KW-1134">Transmembrane beta strand</keyword>
<keyword evidence="4 6" id="KW-0732">Signal</keyword>
<keyword evidence="3" id="KW-0812">Transmembrane</keyword>
<protein>
    <submittedName>
        <fullName evidence="8">Outer membrane autotransporter barrel domain-containing protein</fullName>
    </submittedName>
</protein>
<dbReference type="InterPro" id="IPR006315">
    <property type="entry name" value="OM_autotransptr_brl_dom"/>
</dbReference>
<dbReference type="NCBIfam" id="TIGR01414">
    <property type="entry name" value="autotrans_barl"/>
    <property type="match status" value="1"/>
</dbReference>
<organism evidence="8 9">
    <name type="scientific">Photorhabdus aegyptia</name>
    <dbReference type="NCBI Taxonomy" id="2805098"/>
    <lineage>
        <taxon>Bacteria</taxon>
        <taxon>Pseudomonadati</taxon>
        <taxon>Pseudomonadota</taxon>
        <taxon>Gammaproteobacteria</taxon>
        <taxon>Enterobacterales</taxon>
        <taxon>Morganellaceae</taxon>
        <taxon>Photorhabdus</taxon>
    </lineage>
</organism>
<dbReference type="Pfam" id="PF13505">
    <property type="entry name" value="OMP_b-brl"/>
    <property type="match status" value="1"/>
</dbReference>
<evidence type="ECO:0000256" key="2">
    <source>
        <dbReference type="ARBA" id="ARBA00022452"/>
    </source>
</evidence>
<dbReference type="AlphaFoldDB" id="A0A022PKT6"/>
<reference evidence="8 9" key="1">
    <citation type="submission" date="2014-03" db="EMBL/GenBank/DDBJ databases">
        <title>Draft Genome of Photorhabdus luminescens BA1, an Egyptian Isolate.</title>
        <authorList>
            <person name="Ghazal S."/>
            <person name="Hurst S.G.IV."/>
            <person name="Morris K."/>
            <person name="Thomas K."/>
            <person name="Tisa L.S."/>
        </authorList>
    </citation>
    <scope>NUCLEOTIDE SEQUENCE [LARGE SCALE GENOMIC DNA]</scope>
    <source>
        <strain evidence="8 9">BA1</strain>
    </source>
</reference>
<dbReference type="Gene3D" id="2.40.160.20">
    <property type="match status" value="1"/>
</dbReference>
<dbReference type="EMBL" id="JFGV01000014">
    <property type="protein sequence ID" value="EYU16104.1"/>
    <property type="molecule type" value="Genomic_DNA"/>
</dbReference>
<feature type="chain" id="PRO_5001506499" evidence="6">
    <location>
        <begin position="24"/>
        <end position="185"/>
    </location>
</feature>
<dbReference type="PANTHER" id="PTHR35892">
    <property type="entry name" value="OUTER MEMBRANE PROTEIN PAGN-RELATED"/>
    <property type="match status" value="1"/>
</dbReference>
<feature type="domain" description="Outer membrane protein beta-barrel" evidence="7">
    <location>
        <begin position="8"/>
        <end position="185"/>
    </location>
</feature>
<dbReference type="GO" id="GO:0044384">
    <property type="term" value="C:host outer membrane"/>
    <property type="evidence" value="ECO:0007669"/>
    <property type="project" value="InterPro"/>
</dbReference>
<sequence length="185" mass="20414">MKKALIASAVAVGLSVFSFAANAGEHTISGGYAQSHVKVDGEKLDENPKGFNLKYRYELDNNWGVISSFTLTHQGYDFYDYGGKVGTTDLDYYSLMVGPTYRFNEYVSVYGLVGAAHRKVKGETSALGVANDYDFDYKESKTSAAYGLGLQFNPMPNWVIDASYEYSKLGDFKVGTWVIGAGYRF</sequence>
<proteinExistence type="predicted"/>
<evidence type="ECO:0000259" key="7">
    <source>
        <dbReference type="Pfam" id="PF13505"/>
    </source>
</evidence>
<evidence type="ECO:0000256" key="6">
    <source>
        <dbReference type="SAM" id="SignalP"/>
    </source>
</evidence>
<dbReference type="SUPFAM" id="SSF56925">
    <property type="entry name" value="OMPA-like"/>
    <property type="match status" value="1"/>
</dbReference>
<keyword evidence="5" id="KW-0472">Membrane</keyword>
<dbReference type="PROSITE" id="PS00694">
    <property type="entry name" value="ENT_VIR_OMP_1"/>
    <property type="match status" value="1"/>
</dbReference>
<comment type="subcellular location">
    <subcellularLocation>
        <location evidence="1">Cell outer membrane</location>
        <topology evidence="1">Multi-pass membrane protein</topology>
    </subcellularLocation>
</comment>
<dbReference type="InterPro" id="IPR027385">
    <property type="entry name" value="Beta-barrel_OMP"/>
</dbReference>
<comment type="caution">
    <text evidence="8">The sequence shown here is derived from an EMBL/GenBank/DDBJ whole genome shotgun (WGS) entry which is preliminary data.</text>
</comment>
<evidence type="ECO:0000256" key="4">
    <source>
        <dbReference type="ARBA" id="ARBA00022729"/>
    </source>
</evidence>
<evidence type="ECO:0000256" key="3">
    <source>
        <dbReference type="ARBA" id="ARBA00022692"/>
    </source>
</evidence>
<name>A0A022PKT6_9GAMM</name>
<evidence type="ECO:0000256" key="5">
    <source>
        <dbReference type="ARBA" id="ARBA00023136"/>
    </source>
</evidence>
<gene>
    <name evidence="8" type="ORF">BA1DRAFT_01268</name>
</gene>
<evidence type="ECO:0000256" key="1">
    <source>
        <dbReference type="ARBA" id="ARBA00004571"/>
    </source>
</evidence>
<feature type="signal peptide" evidence="6">
    <location>
        <begin position="1"/>
        <end position="23"/>
    </location>
</feature>
<dbReference type="PATRIC" id="fig|1393736.3.peg.1288"/>
<dbReference type="RefSeq" id="WP_036777124.1">
    <property type="nucleotide sequence ID" value="NZ_CAWLTM010000101.1"/>
</dbReference>
<keyword evidence="9" id="KW-1185">Reference proteome</keyword>
<dbReference type="Proteomes" id="UP000023464">
    <property type="component" value="Unassembled WGS sequence"/>
</dbReference>
<dbReference type="InterPro" id="IPR011250">
    <property type="entry name" value="OMP/PagP_B-barrel"/>
</dbReference>
<dbReference type="PROSITE" id="PS00695">
    <property type="entry name" value="ENT_VIR_OMP_2"/>
    <property type="match status" value="1"/>
</dbReference>
<dbReference type="InterPro" id="IPR051723">
    <property type="entry name" value="Bact_OM_Invasion-Related"/>
</dbReference>
<dbReference type="PRINTS" id="PR00316">
    <property type="entry name" value="ENTEROVIROMP"/>
</dbReference>
<dbReference type="GO" id="GO:0009279">
    <property type="term" value="C:cell outer membrane"/>
    <property type="evidence" value="ECO:0007669"/>
    <property type="project" value="UniProtKB-SubCell"/>
</dbReference>
<dbReference type="PANTHER" id="PTHR35892:SF2">
    <property type="entry name" value="OUTER MEMBRANE PROTEIN PAGN"/>
    <property type="match status" value="1"/>
</dbReference>
<evidence type="ECO:0000313" key="8">
    <source>
        <dbReference type="EMBL" id="EYU16104.1"/>
    </source>
</evidence>
<evidence type="ECO:0000313" key="9">
    <source>
        <dbReference type="Proteomes" id="UP000023464"/>
    </source>
</evidence>
<accession>A0A022PKT6</accession>